<dbReference type="EMBL" id="JYDH01000082">
    <property type="protein sequence ID" value="KRY33391.1"/>
    <property type="molecule type" value="Genomic_DNA"/>
</dbReference>
<dbReference type="Proteomes" id="UP000054776">
    <property type="component" value="Unassembled WGS sequence"/>
</dbReference>
<dbReference type="OrthoDB" id="5928507at2759"/>
<evidence type="ECO:0000313" key="2">
    <source>
        <dbReference type="EMBL" id="KRY33391.1"/>
    </source>
</evidence>
<accession>A0A0V1B8T8</accession>
<name>A0A0V1B8T8_TRISP</name>
<protein>
    <submittedName>
        <fullName evidence="2">Uncharacterized protein</fullName>
    </submittedName>
</protein>
<sequence>MIYRKFIYIQNFQNSFLLQQQCTRKIIGCSTFGFSIPTAAVIGSCFALVMAMYMEWNALRCLLTELLMHSYNSGTC</sequence>
<organism evidence="2 3">
    <name type="scientific">Trichinella spiralis</name>
    <name type="common">Trichina worm</name>
    <dbReference type="NCBI Taxonomy" id="6334"/>
    <lineage>
        <taxon>Eukaryota</taxon>
        <taxon>Metazoa</taxon>
        <taxon>Ecdysozoa</taxon>
        <taxon>Nematoda</taxon>
        <taxon>Enoplea</taxon>
        <taxon>Dorylaimia</taxon>
        <taxon>Trichinellida</taxon>
        <taxon>Trichinellidae</taxon>
        <taxon>Trichinella</taxon>
    </lineage>
</organism>
<evidence type="ECO:0000313" key="3">
    <source>
        <dbReference type="Proteomes" id="UP000054776"/>
    </source>
</evidence>
<keyword evidence="1" id="KW-0472">Membrane</keyword>
<keyword evidence="3" id="KW-1185">Reference proteome</keyword>
<comment type="caution">
    <text evidence="2">The sequence shown here is derived from an EMBL/GenBank/DDBJ whole genome shotgun (WGS) entry which is preliminary data.</text>
</comment>
<keyword evidence="1" id="KW-1133">Transmembrane helix</keyword>
<proteinExistence type="predicted"/>
<evidence type="ECO:0000256" key="1">
    <source>
        <dbReference type="SAM" id="Phobius"/>
    </source>
</evidence>
<dbReference type="InParanoid" id="A0A0V1B8T8"/>
<keyword evidence="1" id="KW-0812">Transmembrane</keyword>
<feature type="transmembrane region" description="Helical" evidence="1">
    <location>
        <begin position="34"/>
        <end position="54"/>
    </location>
</feature>
<reference evidence="2 3" key="1">
    <citation type="submission" date="2015-01" db="EMBL/GenBank/DDBJ databases">
        <title>Evolution of Trichinella species and genotypes.</title>
        <authorList>
            <person name="Korhonen P.K."/>
            <person name="Edoardo P."/>
            <person name="Giuseppe L.R."/>
            <person name="Gasser R.B."/>
        </authorList>
    </citation>
    <scope>NUCLEOTIDE SEQUENCE [LARGE SCALE GENOMIC DNA]</scope>
    <source>
        <strain evidence="2">ISS3</strain>
    </source>
</reference>
<gene>
    <name evidence="2" type="ORF">T01_2523</name>
</gene>
<dbReference type="AlphaFoldDB" id="A0A0V1B8T8"/>